<dbReference type="InterPro" id="IPR000703">
    <property type="entry name" value="Proenkphlin_A"/>
</dbReference>
<keyword evidence="10" id="KW-1185">Reference proteome</keyword>
<accession>A0A6J2VFT1</accession>
<dbReference type="GO" id="GO:0007600">
    <property type="term" value="P:sensory perception"/>
    <property type="evidence" value="ECO:0007669"/>
    <property type="project" value="TreeGrafter"/>
</dbReference>
<feature type="signal peptide" evidence="9">
    <location>
        <begin position="1"/>
        <end position="23"/>
    </location>
</feature>
<keyword evidence="7" id="KW-0257">Endorphin</keyword>
<evidence type="ECO:0000256" key="6">
    <source>
        <dbReference type="ARBA" id="ARBA00023157"/>
    </source>
</evidence>
<proteinExistence type="inferred from homology"/>
<dbReference type="PANTHER" id="PTHR11438">
    <property type="entry name" value="PROENKEPHALIN"/>
    <property type="match status" value="1"/>
</dbReference>
<evidence type="ECO:0000313" key="11">
    <source>
        <dbReference type="RefSeq" id="XP_030631775.1"/>
    </source>
</evidence>
<reference evidence="11" key="1">
    <citation type="submission" date="2025-08" db="UniProtKB">
        <authorList>
            <consortium name="RefSeq"/>
        </authorList>
    </citation>
    <scope>IDENTIFICATION</scope>
</reference>
<dbReference type="InParanoid" id="A0A6J2VFT1"/>
<evidence type="ECO:0000256" key="4">
    <source>
        <dbReference type="ARBA" id="ARBA00022685"/>
    </source>
</evidence>
<keyword evidence="4" id="KW-0165">Cleavage on pair of basic residues</keyword>
<protein>
    <submittedName>
        <fullName evidence="11">Proenkephalin a</fullName>
    </submittedName>
</protein>
<dbReference type="GO" id="GO:0043679">
    <property type="term" value="C:axon terminus"/>
    <property type="evidence" value="ECO:0007669"/>
    <property type="project" value="TreeGrafter"/>
</dbReference>
<keyword evidence="3" id="KW-0964">Secreted</keyword>
<sequence length="246" mass="27428">MALNVNSCLMLALCACVASTIRAECGKDCALCIYRLMGQQTESNSLACTLECEGTVDARKLDLCRNTLTEEERVAVDNLKEEGESADHLLSKKYGGFMKRYGGFMIKKAEELAGGAQAEGDNPQMVSKKYGGFMKKDGTEGREEDKQLNMLREILNMGLSSEVEDQRDGGVSKRYGGFMRSVQGSSGQEEAGKELQKRYGGFMRRVGRPEWLDDHKSYSGILRRSWGDERETSLPNMEKRYGGFMD</sequence>
<evidence type="ECO:0000256" key="7">
    <source>
        <dbReference type="ARBA" id="ARBA00023205"/>
    </source>
</evidence>
<dbReference type="GeneID" id="115813287"/>
<dbReference type="GO" id="GO:0007218">
    <property type="term" value="P:neuropeptide signaling pathway"/>
    <property type="evidence" value="ECO:0007669"/>
    <property type="project" value="UniProtKB-KW"/>
</dbReference>
<dbReference type="CTD" id="368228"/>
<keyword evidence="9" id="KW-0732">Signal</keyword>
<dbReference type="Proteomes" id="UP000504632">
    <property type="component" value="Chromosome 5"/>
</dbReference>
<organism evidence="10 11">
    <name type="scientific">Chanos chanos</name>
    <name type="common">Milkfish</name>
    <name type="synonym">Mugil chanos</name>
    <dbReference type="NCBI Taxonomy" id="29144"/>
    <lineage>
        <taxon>Eukaryota</taxon>
        <taxon>Metazoa</taxon>
        <taxon>Chordata</taxon>
        <taxon>Craniata</taxon>
        <taxon>Vertebrata</taxon>
        <taxon>Euteleostomi</taxon>
        <taxon>Actinopterygii</taxon>
        <taxon>Neopterygii</taxon>
        <taxon>Teleostei</taxon>
        <taxon>Ostariophysi</taxon>
        <taxon>Gonorynchiformes</taxon>
        <taxon>Chanidae</taxon>
        <taxon>Chanos</taxon>
    </lineage>
</organism>
<comment type="subcellular location">
    <subcellularLocation>
        <location evidence="1">Secreted</location>
    </subcellularLocation>
</comment>
<dbReference type="FunCoup" id="A0A6J2VFT1">
    <property type="interactions" value="258"/>
</dbReference>
<dbReference type="GO" id="GO:0005886">
    <property type="term" value="C:plasma membrane"/>
    <property type="evidence" value="ECO:0007669"/>
    <property type="project" value="TreeGrafter"/>
</dbReference>
<comment type="similarity">
    <text evidence="2">Belongs to the opioid neuropeptide precursor family.</text>
</comment>
<evidence type="ECO:0000256" key="5">
    <source>
        <dbReference type="ARBA" id="ARBA00022901"/>
    </source>
</evidence>
<gene>
    <name evidence="11" type="primary">penka</name>
</gene>
<dbReference type="GO" id="GO:0030425">
    <property type="term" value="C:dendrite"/>
    <property type="evidence" value="ECO:0007669"/>
    <property type="project" value="TreeGrafter"/>
</dbReference>
<dbReference type="PANTHER" id="PTHR11438:SF3">
    <property type="entry name" value="PROENKEPHALIN-A"/>
    <property type="match status" value="1"/>
</dbReference>
<feature type="chain" id="PRO_5026692069" evidence="9">
    <location>
        <begin position="24"/>
        <end position="246"/>
    </location>
</feature>
<dbReference type="PRINTS" id="PR01029">
    <property type="entry name" value="PENKAPRCRSR"/>
</dbReference>
<keyword evidence="8" id="KW-0527">Neuropeptide</keyword>
<dbReference type="GO" id="GO:0007268">
    <property type="term" value="P:chemical synaptic transmission"/>
    <property type="evidence" value="ECO:0007669"/>
    <property type="project" value="TreeGrafter"/>
</dbReference>
<keyword evidence="6" id="KW-1015">Disulfide bond</keyword>
<dbReference type="GO" id="GO:0005576">
    <property type="term" value="C:extracellular region"/>
    <property type="evidence" value="ECO:0007669"/>
    <property type="project" value="UniProtKB-SubCell"/>
</dbReference>
<evidence type="ECO:0000256" key="1">
    <source>
        <dbReference type="ARBA" id="ARBA00004613"/>
    </source>
</evidence>
<evidence type="ECO:0000256" key="3">
    <source>
        <dbReference type="ARBA" id="ARBA00022525"/>
    </source>
</evidence>
<dbReference type="GO" id="GO:0031628">
    <property type="term" value="F:opioid receptor binding"/>
    <property type="evidence" value="ECO:0007669"/>
    <property type="project" value="TreeGrafter"/>
</dbReference>
<dbReference type="RefSeq" id="XP_030631775.1">
    <property type="nucleotide sequence ID" value="XM_030775915.1"/>
</dbReference>
<dbReference type="PRINTS" id="PR01028">
    <property type="entry name" value="OPIOIDPRCRSR"/>
</dbReference>
<evidence type="ECO:0000313" key="10">
    <source>
        <dbReference type="Proteomes" id="UP000504632"/>
    </source>
</evidence>
<dbReference type="GO" id="GO:0001515">
    <property type="term" value="F:opioid peptide activity"/>
    <property type="evidence" value="ECO:0007669"/>
    <property type="project" value="UniProtKB-KW"/>
</dbReference>
<dbReference type="InterPro" id="IPR006024">
    <property type="entry name" value="Opioid_neupept"/>
</dbReference>
<dbReference type="GO" id="GO:0043025">
    <property type="term" value="C:neuronal cell body"/>
    <property type="evidence" value="ECO:0007669"/>
    <property type="project" value="TreeGrafter"/>
</dbReference>
<evidence type="ECO:0000256" key="2">
    <source>
        <dbReference type="ARBA" id="ARBA00008543"/>
    </source>
</evidence>
<dbReference type="AlphaFoldDB" id="A0A6J2VFT1"/>
<dbReference type="OrthoDB" id="9928775at2759"/>
<evidence type="ECO:0000256" key="8">
    <source>
        <dbReference type="ARBA" id="ARBA00023320"/>
    </source>
</evidence>
<evidence type="ECO:0000256" key="9">
    <source>
        <dbReference type="SAM" id="SignalP"/>
    </source>
</evidence>
<keyword evidence="5" id="KW-0555">Opioid peptide</keyword>
<name>A0A6J2VFT1_CHACN</name>
<dbReference type="Pfam" id="PF01160">
    <property type="entry name" value="Opiods_neuropep"/>
    <property type="match status" value="1"/>
</dbReference>